<evidence type="ECO:0000313" key="3">
    <source>
        <dbReference type="Proteomes" id="UP000615446"/>
    </source>
</evidence>
<dbReference type="EMBL" id="BLAL01000175">
    <property type="protein sequence ID" value="GES88029.1"/>
    <property type="molecule type" value="Genomic_DNA"/>
</dbReference>
<evidence type="ECO:0000256" key="1">
    <source>
        <dbReference type="SAM" id="SignalP"/>
    </source>
</evidence>
<accession>A0A8H3LJ94</accession>
<gene>
    <name evidence="2" type="ORF">RCL2_001499300</name>
</gene>
<reference evidence="2" key="1">
    <citation type="submission" date="2019-10" db="EMBL/GenBank/DDBJ databases">
        <title>Conservation and host-specific expression of non-tandemly repeated heterogenous ribosome RNA gene in arbuscular mycorrhizal fungi.</title>
        <authorList>
            <person name="Maeda T."/>
            <person name="Kobayashi Y."/>
            <person name="Nakagawa T."/>
            <person name="Ezawa T."/>
            <person name="Yamaguchi K."/>
            <person name="Bino T."/>
            <person name="Nishimoto Y."/>
            <person name="Shigenobu S."/>
            <person name="Kawaguchi M."/>
        </authorList>
    </citation>
    <scope>NUCLEOTIDE SEQUENCE</scope>
    <source>
        <strain evidence="2">HR1</strain>
    </source>
</reference>
<sequence>MVSRKLSLLAMIVLFCRFTWTNTAENVRRLIGQFNTGLEDPNVNSYELIIQDDNGNTINDLTREFTSQVTINTSGCLPYEEDFPFNLMTVESVVVNNNVLEL</sequence>
<name>A0A8H3LJ94_9GLOM</name>
<keyword evidence="1" id="KW-0732">Signal</keyword>
<proteinExistence type="predicted"/>
<dbReference type="AlphaFoldDB" id="A0A8H3LJ94"/>
<evidence type="ECO:0000313" key="2">
    <source>
        <dbReference type="EMBL" id="GES88029.1"/>
    </source>
</evidence>
<protein>
    <submittedName>
        <fullName evidence="2">Uncharacterized protein</fullName>
    </submittedName>
</protein>
<feature type="signal peptide" evidence="1">
    <location>
        <begin position="1"/>
        <end position="23"/>
    </location>
</feature>
<feature type="chain" id="PRO_5034416195" evidence="1">
    <location>
        <begin position="24"/>
        <end position="102"/>
    </location>
</feature>
<comment type="caution">
    <text evidence="2">The sequence shown here is derived from an EMBL/GenBank/DDBJ whole genome shotgun (WGS) entry which is preliminary data.</text>
</comment>
<organism evidence="2 3">
    <name type="scientific">Rhizophagus clarus</name>
    <dbReference type="NCBI Taxonomy" id="94130"/>
    <lineage>
        <taxon>Eukaryota</taxon>
        <taxon>Fungi</taxon>
        <taxon>Fungi incertae sedis</taxon>
        <taxon>Mucoromycota</taxon>
        <taxon>Glomeromycotina</taxon>
        <taxon>Glomeromycetes</taxon>
        <taxon>Glomerales</taxon>
        <taxon>Glomeraceae</taxon>
        <taxon>Rhizophagus</taxon>
    </lineage>
</organism>
<dbReference type="Proteomes" id="UP000615446">
    <property type="component" value="Unassembled WGS sequence"/>
</dbReference>
<dbReference type="OrthoDB" id="2427707at2759"/>